<sequence length="554" mass="61868">MAGKGELGFPRSSALAFPKTSSALAFPKTSACSLKEQAARIILRNVRSQGHTYVELREEGKKFIFFCTLCLAPCYSDSVLFDHLKGNLHNGRLSTAKVTLLGPNPWPFNDGVLFFSNSTEDEKQIVASSAEQNKLLDSDDNYNNLAIVKYDENPKSNGNGHLEVDEYGHSGDLDSAGFHSDDKFCSPAENMTENGEDFVLLIPGVRVRDEIATVEAREVGYGQVAARFSEKDDVVNGIIRIWCEWLGKIAFDDEDIFKVAEHDFAVVTFNYDVNLGRKGFLDDVRSLLSYSPAAELESGEGTTRKKKKSFSDPEDASGCLSNQYDSCGEDSSASTGATSRLTFDQYDDQLLHTRFISNKAIRRELRRKQRIAAERMCDICQHKMLPGKDVATLLNLKTGRLACSSRNVNGAFHVFHTSCLIHWILLCEVEILTNQPEAPTVKRRSRRKTVAKGNEVQKDSEMQGLRTPIYSVICPECQGTGMIVEGDELEKPTVPLSKMFKYKIKVSDARRAWMKNPEVLQNCSTGFHFPSQSKEAIQEKVKPLKLLHFYGAHV</sequence>
<proteinExistence type="predicted"/>
<evidence type="ECO:0000313" key="2">
    <source>
        <dbReference type="Proteomes" id="UP001652623"/>
    </source>
</evidence>
<evidence type="ECO:0000313" key="3">
    <source>
        <dbReference type="RefSeq" id="XP_015881401.2"/>
    </source>
</evidence>
<gene>
    <name evidence="3" type="primary">LOC107417301</name>
</gene>
<feature type="domain" description="C2H2-type" evidence="1">
    <location>
        <begin position="67"/>
        <end position="89"/>
    </location>
</feature>
<reference evidence="3" key="1">
    <citation type="submission" date="2025-08" db="UniProtKB">
        <authorList>
            <consortium name="RefSeq"/>
        </authorList>
    </citation>
    <scope>IDENTIFICATION</scope>
    <source>
        <tissue evidence="3">Seedling</tissue>
    </source>
</reference>
<dbReference type="RefSeq" id="XP_015881401.2">
    <property type="nucleotide sequence ID" value="XM_016025915.4"/>
</dbReference>
<dbReference type="PANTHER" id="PTHR35497">
    <property type="entry name" value="ACYL-UDP-N-ACETYLGLUCOSAMINE O-ACYLTRANSFERASE"/>
    <property type="match status" value="1"/>
</dbReference>
<accession>A0A6P4A0J1</accession>
<protein>
    <submittedName>
        <fullName evidence="3">Uncharacterized protein LOC107417301</fullName>
    </submittedName>
</protein>
<dbReference type="PANTHER" id="PTHR35497:SF1">
    <property type="entry name" value="ACYL-UDP-N-ACETYLGLUCOSAMINE O-ACYLTRANSFERASE"/>
    <property type="match status" value="1"/>
</dbReference>
<dbReference type="FunCoup" id="A0A6P4A0J1">
    <property type="interactions" value="2609"/>
</dbReference>
<organism evidence="2 3">
    <name type="scientific">Ziziphus jujuba</name>
    <name type="common">Chinese jujube</name>
    <name type="synonym">Ziziphus sativa</name>
    <dbReference type="NCBI Taxonomy" id="326968"/>
    <lineage>
        <taxon>Eukaryota</taxon>
        <taxon>Viridiplantae</taxon>
        <taxon>Streptophyta</taxon>
        <taxon>Embryophyta</taxon>
        <taxon>Tracheophyta</taxon>
        <taxon>Spermatophyta</taxon>
        <taxon>Magnoliopsida</taxon>
        <taxon>eudicotyledons</taxon>
        <taxon>Gunneridae</taxon>
        <taxon>Pentapetalae</taxon>
        <taxon>rosids</taxon>
        <taxon>fabids</taxon>
        <taxon>Rosales</taxon>
        <taxon>Rhamnaceae</taxon>
        <taxon>Paliureae</taxon>
        <taxon>Ziziphus</taxon>
    </lineage>
</organism>
<evidence type="ECO:0000259" key="1">
    <source>
        <dbReference type="PROSITE" id="PS00028"/>
    </source>
</evidence>
<keyword evidence="2" id="KW-1185">Reference proteome</keyword>
<dbReference type="PROSITE" id="PS00028">
    <property type="entry name" value="ZINC_FINGER_C2H2_1"/>
    <property type="match status" value="1"/>
</dbReference>
<dbReference type="Proteomes" id="UP001652623">
    <property type="component" value="Chromosome 4"/>
</dbReference>
<dbReference type="InParanoid" id="A0A6P4A0J1"/>
<dbReference type="AlphaFoldDB" id="A0A6P4A0J1"/>
<dbReference type="KEGG" id="zju:107417301"/>
<dbReference type="InterPro" id="IPR013087">
    <property type="entry name" value="Znf_C2H2_type"/>
</dbReference>
<name>A0A6P4A0J1_ZIZJJ</name>
<dbReference type="GeneID" id="107417301"/>